<keyword evidence="2" id="KW-0812">Transmembrane</keyword>
<feature type="transmembrane region" description="Helical" evidence="2">
    <location>
        <begin position="183"/>
        <end position="200"/>
    </location>
</feature>
<reference evidence="4 5" key="1">
    <citation type="journal article" date="2021" name="Commun. Biol.">
        <title>The genome of Shorea leprosula (Dipterocarpaceae) highlights the ecological relevance of drought in aseasonal tropical rainforests.</title>
        <authorList>
            <person name="Ng K.K.S."/>
            <person name="Kobayashi M.J."/>
            <person name="Fawcett J.A."/>
            <person name="Hatakeyama M."/>
            <person name="Paape T."/>
            <person name="Ng C.H."/>
            <person name="Ang C.C."/>
            <person name="Tnah L.H."/>
            <person name="Lee C.T."/>
            <person name="Nishiyama T."/>
            <person name="Sese J."/>
            <person name="O'Brien M.J."/>
            <person name="Copetti D."/>
            <person name="Mohd Noor M.I."/>
            <person name="Ong R.C."/>
            <person name="Putra M."/>
            <person name="Sireger I.Z."/>
            <person name="Indrioko S."/>
            <person name="Kosugi Y."/>
            <person name="Izuno A."/>
            <person name="Isagi Y."/>
            <person name="Lee S.L."/>
            <person name="Shimizu K.K."/>
        </authorList>
    </citation>
    <scope>NUCLEOTIDE SEQUENCE [LARGE SCALE GENOMIC DNA]</scope>
    <source>
        <strain evidence="4">214</strain>
    </source>
</reference>
<evidence type="ECO:0000313" key="4">
    <source>
        <dbReference type="EMBL" id="GKV18729.1"/>
    </source>
</evidence>
<evidence type="ECO:0000259" key="3">
    <source>
        <dbReference type="Pfam" id="PF12680"/>
    </source>
</evidence>
<organism evidence="4 5">
    <name type="scientific">Rubroshorea leprosula</name>
    <dbReference type="NCBI Taxonomy" id="152421"/>
    <lineage>
        <taxon>Eukaryota</taxon>
        <taxon>Viridiplantae</taxon>
        <taxon>Streptophyta</taxon>
        <taxon>Embryophyta</taxon>
        <taxon>Tracheophyta</taxon>
        <taxon>Spermatophyta</taxon>
        <taxon>Magnoliopsida</taxon>
        <taxon>eudicotyledons</taxon>
        <taxon>Gunneridae</taxon>
        <taxon>Pentapetalae</taxon>
        <taxon>rosids</taxon>
        <taxon>malvids</taxon>
        <taxon>Malvales</taxon>
        <taxon>Dipterocarpaceae</taxon>
        <taxon>Rubroshorea</taxon>
    </lineage>
</organism>
<comment type="caution">
    <text evidence="4">The sequence shown here is derived from an EMBL/GenBank/DDBJ whole genome shotgun (WGS) entry which is preliminary data.</text>
</comment>
<accession>A0AAV5JVQ2</accession>
<keyword evidence="2" id="KW-1133">Transmembrane helix</keyword>
<proteinExistence type="predicted"/>
<dbReference type="Gene3D" id="3.10.450.50">
    <property type="match status" value="1"/>
</dbReference>
<name>A0AAV5JVQ2_9ROSI</name>
<evidence type="ECO:0000256" key="2">
    <source>
        <dbReference type="SAM" id="Phobius"/>
    </source>
</evidence>
<dbReference type="SUPFAM" id="SSF54427">
    <property type="entry name" value="NTF2-like"/>
    <property type="match status" value="1"/>
</dbReference>
<dbReference type="InterPro" id="IPR037401">
    <property type="entry name" value="SnoaL-like"/>
</dbReference>
<keyword evidence="2" id="KW-0472">Membrane</keyword>
<sequence>MPERWGSRQAGSSIVPFDAKSSGSREEDHRALETVLKLYSAIKNQNVRQLSDIIADECVCVCSFVSFFQPFHGKKQVLEFFSSLIAYLGNHIEFVVRPTLHDGMQVGVQWSLDWKTTHVPLGKGFSFHICHVYKGNVMIRNVGMFLEPLLHIDPIRLKILGFLVATMDKITSITTSQGSKKRVVYVILAVVFMGIILFFSKPGLY</sequence>
<feature type="domain" description="SnoaL-like" evidence="3">
    <location>
        <begin position="36"/>
        <end position="133"/>
    </location>
</feature>
<keyword evidence="5" id="KW-1185">Reference proteome</keyword>
<dbReference type="InterPro" id="IPR032710">
    <property type="entry name" value="NTF2-like_dom_sf"/>
</dbReference>
<protein>
    <recommendedName>
        <fullName evidence="3">SnoaL-like domain-containing protein</fullName>
    </recommendedName>
</protein>
<evidence type="ECO:0000313" key="5">
    <source>
        <dbReference type="Proteomes" id="UP001054252"/>
    </source>
</evidence>
<dbReference type="PANTHER" id="PTHR33698">
    <property type="entry name" value="NUCLEAR TRANSPORT FACTOR 2 (NTF2)-LIKE PROTEIN"/>
    <property type="match status" value="1"/>
</dbReference>
<dbReference type="EMBL" id="BPVZ01000051">
    <property type="protein sequence ID" value="GKV18729.1"/>
    <property type="molecule type" value="Genomic_DNA"/>
</dbReference>
<evidence type="ECO:0000256" key="1">
    <source>
        <dbReference type="SAM" id="MobiDB-lite"/>
    </source>
</evidence>
<dbReference type="Pfam" id="PF12680">
    <property type="entry name" value="SnoaL_2"/>
    <property type="match status" value="1"/>
</dbReference>
<feature type="region of interest" description="Disordered" evidence="1">
    <location>
        <begin position="1"/>
        <end position="26"/>
    </location>
</feature>
<dbReference type="AlphaFoldDB" id="A0AAV5JVQ2"/>
<dbReference type="Proteomes" id="UP001054252">
    <property type="component" value="Unassembled WGS sequence"/>
</dbReference>
<dbReference type="PANTHER" id="PTHR33698:SF6">
    <property type="entry name" value="TRANSMEMBRANE PROTEIN"/>
    <property type="match status" value="1"/>
</dbReference>
<gene>
    <name evidence="4" type="ORF">SLEP1_g29069</name>
</gene>